<gene>
    <name evidence="1" type="ORF">K444DRAFT_617382</name>
</gene>
<accession>A0A2J6SVX5</accession>
<dbReference type="InParanoid" id="A0A2J6SVX5"/>
<name>A0A2J6SVX5_9HELO</name>
<dbReference type="Proteomes" id="UP000235371">
    <property type="component" value="Unassembled WGS sequence"/>
</dbReference>
<dbReference type="AlphaFoldDB" id="A0A2J6SVX5"/>
<evidence type="ECO:0000313" key="2">
    <source>
        <dbReference type="Proteomes" id="UP000235371"/>
    </source>
</evidence>
<organism evidence="1 2">
    <name type="scientific">Hyaloscypha bicolor E</name>
    <dbReference type="NCBI Taxonomy" id="1095630"/>
    <lineage>
        <taxon>Eukaryota</taxon>
        <taxon>Fungi</taxon>
        <taxon>Dikarya</taxon>
        <taxon>Ascomycota</taxon>
        <taxon>Pezizomycotina</taxon>
        <taxon>Leotiomycetes</taxon>
        <taxon>Helotiales</taxon>
        <taxon>Hyaloscyphaceae</taxon>
        <taxon>Hyaloscypha</taxon>
        <taxon>Hyaloscypha bicolor</taxon>
    </lineage>
</organism>
<protein>
    <submittedName>
        <fullName evidence="1">Uncharacterized protein</fullName>
    </submittedName>
</protein>
<proteinExistence type="predicted"/>
<sequence>MKAAAVLLSRLRLPVRGAGIESSNHRTIQQLTYQIKCLLARNDAPSSLCRAALTAVETREGRPWSDPPTNGSLE</sequence>
<keyword evidence="2" id="KW-1185">Reference proteome</keyword>
<dbReference type="EMBL" id="KZ613856">
    <property type="protein sequence ID" value="PMD54932.1"/>
    <property type="molecule type" value="Genomic_DNA"/>
</dbReference>
<dbReference type="GeneID" id="36589190"/>
<reference evidence="1 2" key="1">
    <citation type="submission" date="2016-04" db="EMBL/GenBank/DDBJ databases">
        <title>A degradative enzymes factory behind the ericoid mycorrhizal symbiosis.</title>
        <authorList>
            <consortium name="DOE Joint Genome Institute"/>
            <person name="Martino E."/>
            <person name="Morin E."/>
            <person name="Grelet G."/>
            <person name="Kuo A."/>
            <person name="Kohler A."/>
            <person name="Daghino S."/>
            <person name="Barry K."/>
            <person name="Choi C."/>
            <person name="Cichocki N."/>
            <person name="Clum A."/>
            <person name="Copeland A."/>
            <person name="Hainaut M."/>
            <person name="Haridas S."/>
            <person name="Labutti K."/>
            <person name="Lindquist E."/>
            <person name="Lipzen A."/>
            <person name="Khouja H.-R."/>
            <person name="Murat C."/>
            <person name="Ohm R."/>
            <person name="Olson A."/>
            <person name="Spatafora J."/>
            <person name="Veneault-Fourrey C."/>
            <person name="Henrissat B."/>
            <person name="Grigoriev I."/>
            <person name="Martin F."/>
            <person name="Perotto S."/>
        </authorList>
    </citation>
    <scope>NUCLEOTIDE SEQUENCE [LARGE SCALE GENOMIC DNA]</scope>
    <source>
        <strain evidence="1 2">E</strain>
    </source>
</reference>
<evidence type="ECO:0000313" key="1">
    <source>
        <dbReference type="EMBL" id="PMD54932.1"/>
    </source>
</evidence>
<dbReference type="RefSeq" id="XP_024731836.1">
    <property type="nucleotide sequence ID" value="XM_024881113.1"/>
</dbReference>